<dbReference type="InterPro" id="IPR005502">
    <property type="entry name" value="Ribosyl_crysJ1"/>
</dbReference>
<feature type="non-terminal residue" evidence="1">
    <location>
        <position position="53"/>
    </location>
</feature>
<organism evidence="1 2">
    <name type="scientific">Micromonospora azadirachtae</name>
    <dbReference type="NCBI Taxonomy" id="1970735"/>
    <lineage>
        <taxon>Bacteria</taxon>
        <taxon>Bacillati</taxon>
        <taxon>Actinomycetota</taxon>
        <taxon>Actinomycetes</taxon>
        <taxon>Micromonosporales</taxon>
        <taxon>Micromonosporaceae</taxon>
        <taxon>Micromonospora</taxon>
    </lineage>
</organism>
<comment type="caution">
    <text evidence="1">The sequence shown here is derived from an EMBL/GenBank/DDBJ whole genome shotgun (WGS) entry which is preliminary data.</text>
</comment>
<accession>A0ABW3A7H8</accession>
<keyword evidence="2" id="KW-1185">Reference proteome</keyword>
<dbReference type="Pfam" id="PF03747">
    <property type="entry name" value="ADP_ribosyl_GH"/>
    <property type="match status" value="1"/>
</dbReference>
<reference evidence="2" key="1">
    <citation type="journal article" date="2019" name="Int. J. Syst. Evol. Microbiol.">
        <title>The Global Catalogue of Microorganisms (GCM) 10K type strain sequencing project: providing services to taxonomists for standard genome sequencing and annotation.</title>
        <authorList>
            <consortium name="The Broad Institute Genomics Platform"/>
            <consortium name="The Broad Institute Genome Sequencing Center for Infectious Disease"/>
            <person name="Wu L."/>
            <person name="Ma J."/>
        </authorList>
    </citation>
    <scope>NUCLEOTIDE SEQUENCE [LARGE SCALE GENOMIC DNA]</scope>
    <source>
        <strain evidence="2">JCM 32148</strain>
    </source>
</reference>
<dbReference type="Gene3D" id="1.10.4080.10">
    <property type="entry name" value="ADP-ribosylation/Crystallin J1"/>
    <property type="match status" value="1"/>
</dbReference>
<evidence type="ECO:0000313" key="2">
    <source>
        <dbReference type="Proteomes" id="UP001597053"/>
    </source>
</evidence>
<name>A0ABW3A7H8_9ACTN</name>
<dbReference type="Proteomes" id="UP001597053">
    <property type="component" value="Unassembled WGS sequence"/>
</dbReference>
<protein>
    <submittedName>
        <fullName evidence="1">ADP-ribosylglycohydrolase family protein</fullName>
    </submittedName>
</protein>
<evidence type="ECO:0000313" key="1">
    <source>
        <dbReference type="EMBL" id="MFD0786710.1"/>
    </source>
</evidence>
<dbReference type="InterPro" id="IPR036705">
    <property type="entry name" value="Ribosyl_crysJ1_sf"/>
</dbReference>
<gene>
    <name evidence="1" type="ORF">ACFQZ8_22660</name>
</gene>
<dbReference type="SUPFAM" id="SSF101478">
    <property type="entry name" value="ADP-ribosylglycohydrolase"/>
    <property type="match status" value="1"/>
</dbReference>
<sequence>MSTSYPTVPIESRAVGALTGLAVGDALGMPTQSMPQERIVARHRRLTGFEPGP</sequence>
<dbReference type="EMBL" id="JBHTHM010001523">
    <property type="protein sequence ID" value="MFD0786710.1"/>
    <property type="molecule type" value="Genomic_DNA"/>
</dbReference>
<proteinExistence type="predicted"/>